<evidence type="ECO:0000313" key="2">
    <source>
        <dbReference type="EMBL" id="CAA36931.1"/>
    </source>
</evidence>
<organism evidence="2">
    <name type="scientific">Acidithiobacillus ferrooxidans</name>
    <name type="common">Thiobacillus ferrooxidans</name>
    <dbReference type="NCBI Taxonomy" id="920"/>
    <lineage>
        <taxon>Bacteria</taxon>
        <taxon>Pseudomonadati</taxon>
        <taxon>Pseudomonadota</taxon>
        <taxon>Acidithiobacillia</taxon>
        <taxon>Acidithiobacillales</taxon>
        <taxon>Acidithiobacillaceae</taxon>
        <taxon>Acidithiobacillus</taxon>
    </lineage>
</organism>
<feature type="non-terminal residue" evidence="2">
    <location>
        <position position="1"/>
    </location>
</feature>
<dbReference type="EMBL" id="X52699">
    <property type="protein sequence ID" value="CAA36931.1"/>
    <property type="molecule type" value="Genomic_DNA"/>
</dbReference>
<protein>
    <recommendedName>
        <fullName evidence="3">Tyrosine kinase G-rich domain-containing protein</fullName>
    </recommendedName>
</protein>
<feature type="transmembrane region" description="Helical" evidence="1">
    <location>
        <begin position="102"/>
        <end position="122"/>
    </location>
</feature>
<evidence type="ECO:0008006" key="3">
    <source>
        <dbReference type="Google" id="ProtNLM"/>
    </source>
</evidence>
<keyword evidence="1" id="KW-0472">Membrane</keyword>
<reference evidence="2" key="1">
    <citation type="journal article" date="1990" name="Mol. Microbiol.">
        <title>The mobilization and origin of transfer regions of a Thiobacillus ferrooxidans plasmid: relatedness to plasmids RSF1010 and pSC101.</title>
        <authorList>
            <person name="Drolet M."/>
            <person name="Zanga P."/>
            <person name="Lau P.C.K."/>
        </authorList>
    </citation>
    <scope>NUCLEOTIDE SEQUENCE</scope>
    <source>
        <strain evidence="2">ATCC33020</strain>
    </source>
</reference>
<dbReference type="AlphaFoldDB" id="Q56288"/>
<reference evidence="2" key="2">
    <citation type="journal article" date="1992" name="Mol. Microbiol.">
        <title>Mobilization protein-DNA binding and divergent transcription at the transfer origin of the Thiobacillus ferrooxidans pTF1 plasmid.</title>
        <authorList>
            <person name="Drolet M."/>
            <person name="Lau P.C."/>
        </authorList>
    </citation>
    <scope>NUCLEOTIDE SEQUENCE</scope>
    <source>
        <strain evidence="2">ATCC33020</strain>
    </source>
</reference>
<sequence length="138" mass="14946">ASKNVHDNATALTMMIQNNQVAQERQQLFNLEMERSVALPKEQIGLLNQMNKLKRQETNLNAQIAANSAQIELDKASIKALQSTHIVRPSSPSIEPVGPGKAVFIVLGALVGLMLSVFYALLANAVTKQPDGVKTNLS</sequence>
<name>Q56288_ACIFR</name>
<keyword evidence="1" id="KW-0812">Transmembrane</keyword>
<accession>Q56288</accession>
<evidence type="ECO:0000256" key="1">
    <source>
        <dbReference type="SAM" id="Phobius"/>
    </source>
</evidence>
<keyword evidence="1" id="KW-1133">Transmembrane helix</keyword>
<proteinExistence type="predicted"/>
<dbReference type="PIR" id="S12194">
    <property type="entry name" value="S12194"/>
</dbReference>